<dbReference type="InterPro" id="IPR003675">
    <property type="entry name" value="Rce1/LyrA-like_dom"/>
</dbReference>
<gene>
    <name evidence="3" type="ORF">GCM10009751_06660</name>
</gene>
<dbReference type="Pfam" id="PF02517">
    <property type="entry name" value="Rce1-like"/>
    <property type="match status" value="1"/>
</dbReference>
<feature type="transmembrane region" description="Helical" evidence="1">
    <location>
        <begin position="73"/>
        <end position="97"/>
    </location>
</feature>
<keyword evidence="1" id="KW-1133">Transmembrane helix</keyword>
<feature type="domain" description="CAAX prenyl protease 2/Lysostaphin resistance protein A-like" evidence="2">
    <location>
        <begin position="169"/>
        <end position="259"/>
    </location>
</feature>
<evidence type="ECO:0000313" key="3">
    <source>
        <dbReference type="EMBL" id="GAA1852731.1"/>
    </source>
</evidence>
<name>A0ABP4ZGB1_9MICO</name>
<keyword evidence="1" id="KW-0812">Transmembrane</keyword>
<dbReference type="RefSeq" id="WP_344099475.1">
    <property type="nucleotide sequence ID" value="NZ_BAAANL010000001.1"/>
</dbReference>
<feature type="transmembrane region" description="Helical" evidence="1">
    <location>
        <begin position="197"/>
        <end position="214"/>
    </location>
</feature>
<sequence>MSSSLSPAAASSSAAPGTAPGTAPRLGLGPFGIACRVVVAVVILLAANLGANLVLGVVALVPGVRAAVSGQSPWAFVFALGMQVLVLVLVALAVQAWMRWIERGTMRDIGWRWDRRSVVWLLLGIAVAAGSVVVVTAALPDIAPPPGGAALLGEQEAHPAVIAGLVVHYLGLAFLQQGLPEELLFRGWLLWRLRHRPVTAVVVTTLAFTVIHLVSNGGQESAWERVLYLALPLGFALLAVGLLLWTGSLWAAVGVHGGFHVGNYLATALLPQADAVTSWLAIGGVQAGLGLALTVTALRSGRRILGPKG</sequence>
<keyword evidence="1" id="KW-0472">Membrane</keyword>
<evidence type="ECO:0000259" key="2">
    <source>
        <dbReference type="Pfam" id="PF02517"/>
    </source>
</evidence>
<dbReference type="Proteomes" id="UP001501094">
    <property type="component" value="Unassembled WGS sequence"/>
</dbReference>
<protein>
    <recommendedName>
        <fullName evidence="2">CAAX prenyl protease 2/Lysostaphin resistance protein A-like domain-containing protein</fullName>
    </recommendedName>
</protein>
<evidence type="ECO:0000256" key="1">
    <source>
        <dbReference type="SAM" id="Phobius"/>
    </source>
</evidence>
<comment type="caution">
    <text evidence="3">The sequence shown here is derived from an EMBL/GenBank/DDBJ whole genome shotgun (WGS) entry which is preliminary data.</text>
</comment>
<proteinExistence type="predicted"/>
<feature type="transmembrane region" description="Helical" evidence="1">
    <location>
        <begin position="118"/>
        <end position="139"/>
    </location>
</feature>
<reference evidence="4" key="1">
    <citation type="journal article" date="2019" name="Int. J. Syst. Evol. Microbiol.">
        <title>The Global Catalogue of Microorganisms (GCM) 10K type strain sequencing project: providing services to taxonomists for standard genome sequencing and annotation.</title>
        <authorList>
            <consortium name="The Broad Institute Genomics Platform"/>
            <consortium name="The Broad Institute Genome Sequencing Center for Infectious Disease"/>
            <person name="Wu L."/>
            <person name="Ma J."/>
        </authorList>
    </citation>
    <scope>NUCLEOTIDE SEQUENCE [LARGE SCALE GENOMIC DNA]</scope>
    <source>
        <strain evidence="4">JCM 14326</strain>
    </source>
</reference>
<feature type="transmembrane region" description="Helical" evidence="1">
    <location>
        <begin position="226"/>
        <end position="245"/>
    </location>
</feature>
<accession>A0ABP4ZGB1</accession>
<organism evidence="3 4">
    <name type="scientific">Myceligenerans crystallogenes</name>
    <dbReference type="NCBI Taxonomy" id="316335"/>
    <lineage>
        <taxon>Bacteria</taxon>
        <taxon>Bacillati</taxon>
        <taxon>Actinomycetota</taxon>
        <taxon>Actinomycetes</taxon>
        <taxon>Micrococcales</taxon>
        <taxon>Promicromonosporaceae</taxon>
        <taxon>Myceligenerans</taxon>
    </lineage>
</organism>
<dbReference type="EMBL" id="BAAANL010000001">
    <property type="protein sequence ID" value="GAA1852731.1"/>
    <property type="molecule type" value="Genomic_DNA"/>
</dbReference>
<feature type="transmembrane region" description="Helical" evidence="1">
    <location>
        <begin position="33"/>
        <end position="61"/>
    </location>
</feature>
<feature type="transmembrane region" description="Helical" evidence="1">
    <location>
        <begin position="276"/>
        <end position="298"/>
    </location>
</feature>
<evidence type="ECO:0000313" key="4">
    <source>
        <dbReference type="Proteomes" id="UP001501094"/>
    </source>
</evidence>
<keyword evidence="4" id="KW-1185">Reference proteome</keyword>